<dbReference type="Proteomes" id="UP000324222">
    <property type="component" value="Unassembled WGS sequence"/>
</dbReference>
<proteinExistence type="predicted"/>
<comment type="caution">
    <text evidence="1">The sequence shown here is derived from an EMBL/GenBank/DDBJ whole genome shotgun (WGS) entry which is preliminary data.</text>
</comment>
<protein>
    <submittedName>
        <fullName evidence="1">Uncharacterized protein</fullName>
    </submittedName>
</protein>
<evidence type="ECO:0000313" key="2">
    <source>
        <dbReference type="Proteomes" id="UP000324222"/>
    </source>
</evidence>
<dbReference type="AlphaFoldDB" id="A0A5B7EK53"/>
<name>A0A5B7EK53_PORTR</name>
<dbReference type="EMBL" id="VSRR010002885">
    <property type="protein sequence ID" value="MPC33698.1"/>
    <property type="molecule type" value="Genomic_DNA"/>
</dbReference>
<sequence>MEELEETLSDTLRLANVVRGSEKLPGASIPGHPSVGRHGGAREAIRCRKSLRKFDSRSSFCPLRLTPPPPPLPPPPPPCHTVALPSPTPAHVVLGVTGVGLVGQIFTLICIFEKQAKGACQVPRLLAAPSPPPPPTLRLKELKDDGSVLPYGPSLAAAQRAPRGPVLTIWFPAAQMARRLIWSVV</sequence>
<reference evidence="1 2" key="1">
    <citation type="submission" date="2019-05" db="EMBL/GenBank/DDBJ databases">
        <title>Another draft genome of Portunus trituberculatus and its Hox gene families provides insights of decapod evolution.</title>
        <authorList>
            <person name="Jeong J.-H."/>
            <person name="Song I."/>
            <person name="Kim S."/>
            <person name="Choi T."/>
            <person name="Kim D."/>
            <person name="Ryu S."/>
            <person name="Kim W."/>
        </authorList>
    </citation>
    <scope>NUCLEOTIDE SEQUENCE [LARGE SCALE GENOMIC DNA]</scope>
    <source>
        <tissue evidence="1">Muscle</tissue>
    </source>
</reference>
<accession>A0A5B7EK53</accession>
<keyword evidence="2" id="KW-1185">Reference proteome</keyword>
<evidence type="ECO:0000313" key="1">
    <source>
        <dbReference type="EMBL" id="MPC33698.1"/>
    </source>
</evidence>
<organism evidence="1 2">
    <name type="scientific">Portunus trituberculatus</name>
    <name type="common">Swimming crab</name>
    <name type="synonym">Neptunus trituberculatus</name>
    <dbReference type="NCBI Taxonomy" id="210409"/>
    <lineage>
        <taxon>Eukaryota</taxon>
        <taxon>Metazoa</taxon>
        <taxon>Ecdysozoa</taxon>
        <taxon>Arthropoda</taxon>
        <taxon>Crustacea</taxon>
        <taxon>Multicrustacea</taxon>
        <taxon>Malacostraca</taxon>
        <taxon>Eumalacostraca</taxon>
        <taxon>Eucarida</taxon>
        <taxon>Decapoda</taxon>
        <taxon>Pleocyemata</taxon>
        <taxon>Brachyura</taxon>
        <taxon>Eubrachyura</taxon>
        <taxon>Portunoidea</taxon>
        <taxon>Portunidae</taxon>
        <taxon>Portuninae</taxon>
        <taxon>Portunus</taxon>
    </lineage>
</organism>
<gene>
    <name evidence="1" type="ORF">E2C01_027057</name>
</gene>